<reference evidence="1 2" key="1">
    <citation type="submission" date="2015-03" db="EMBL/GenBank/DDBJ databases">
        <authorList>
            <person name="Zheng J."/>
            <person name="Ganezle M."/>
        </authorList>
    </citation>
    <scope>NUCLEOTIDE SEQUENCE [LARGE SCALE GENOMIC DNA]</scope>
    <source>
        <strain evidence="1 2">LP38</strain>
    </source>
</reference>
<dbReference type="Proteomes" id="UP000033491">
    <property type="component" value="Unassembled WGS sequence"/>
</dbReference>
<name>A0A0F3RS49_9LACO</name>
<comment type="caution">
    <text evidence="1">The sequence shown here is derived from an EMBL/GenBank/DDBJ whole genome shotgun (WGS) entry which is preliminary data.</text>
</comment>
<organism evidence="1 2">
    <name type="scientific">Levilactobacillus spicheri</name>
    <dbReference type="NCBI Taxonomy" id="216463"/>
    <lineage>
        <taxon>Bacteria</taxon>
        <taxon>Bacillati</taxon>
        <taxon>Bacillota</taxon>
        <taxon>Bacilli</taxon>
        <taxon>Lactobacillales</taxon>
        <taxon>Lactobacillaceae</taxon>
        <taxon>Levilactobacillus</taxon>
    </lineage>
</organism>
<dbReference type="EMBL" id="JZCR01000025">
    <property type="protein sequence ID" value="KJW11617.1"/>
    <property type="molecule type" value="Genomic_DNA"/>
</dbReference>
<protein>
    <submittedName>
        <fullName evidence="1">Uncharacterized protein</fullName>
    </submittedName>
</protein>
<sequence>MNSSREITEIRKEIKAGKLSLDRIGNAYGGVIAICSFMQPVLRSNYIEASATTQNDIIYQTKELVRLIEDSMTTIDEATASLGGNLDSLTGILIEQADQEVNHE</sequence>
<dbReference type="PATRIC" id="fig|216463.3.peg.1755"/>
<gene>
    <name evidence="1" type="ORF">VC81_12490</name>
</gene>
<dbReference type="STRING" id="216463.VC81_12490"/>
<evidence type="ECO:0000313" key="1">
    <source>
        <dbReference type="EMBL" id="KJW11617.1"/>
    </source>
</evidence>
<dbReference type="RefSeq" id="WP_045808396.1">
    <property type="nucleotide sequence ID" value="NZ_JZCR01000025.1"/>
</dbReference>
<evidence type="ECO:0000313" key="2">
    <source>
        <dbReference type="Proteomes" id="UP000033491"/>
    </source>
</evidence>
<dbReference type="AlphaFoldDB" id="A0A0F3RS49"/>
<proteinExistence type="predicted"/>
<accession>A0A0F3RS49</accession>